<protein>
    <submittedName>
        <fullName evidence="4">RecA-superfamily ATPase</fullName>
    </submittedName>
</protein>
<evidence type="ECO:0000313" key="4">
    <source>
        <dbReference type="EMBL" id="ASI13973.1"/>
    </source>
</evidence>
<dbReference type="GO" id="GO:0005524">
    <property type="term" value="F:ATP binding"/>
    <property type="evidence" value="ECO:0007669"/>
    <property type="project" value="UniProtKB-KW"/>
</dbReference>
<dbReference type="Gene3D" id="3.40.50.300">
    <property type="entry name" value="P-loop containing nucleotide triphosphate hydrolases"/>
    <property type="match status" value="1"/>
</dbReference>
<name>A0A218NNE0_9ARCH</name>
<dbReference type="InterPro" id="IPR014774">
    <property type="entry name" value="KaiC-like_dom"/>
</dbReference>
<organism evidence="4 5">
    <name type="scientific">Candidatus Mancarchaeum acidiphilum</name>
    <dbReference type="NCBI Taxonomy" id="1920749"/>
    <lineage>
        <taxon>Archaea</taxon>
        <taxon>Candidatus Micrarchaeota</taxon>
        <taxon>Candidatus Mancarchaeum</taxon>
    </lineage>
</organism>
<keyword evidence="2" id="KW-0067">ATP-binding</keyword>
<dbReference type="KEGG" id="marh:Mia14_0670"/>
<evidence type="ECO:0000256" key="2">
    <source>
        <dbReference type="ARBA" id="ARBA00022840"/>
    </source>
</evidence>
<dbReference type="PROSITE" id="PS51146">
    <property type="entry name" value="KAIC"/>
    <property type="match status" value="1"/>
</dbReference>
<gene>
    <name evidence="4" type="ORF">Mia14_0670</name>
</gene>
<evidence type="ECO:0000313" key="5">
    <source>
        <dbReference type="Proteomes" id="UP000197679"/>
    </source>
</evidence>
<dbReference type="Proteomes" id="UP000197679">
    <property type="component" value="Chromosome"/>
</dbReference>
<reference evidence="4 5" key="1">
    <citation type="journal article" date="2017" name="Nat. Commun.">
        <title>'ARMAN' archaea depend on association with euryarchaeal host in culture and in situ.</title>
        <authorList>
            <person name="Golyshina O."/>
            <person name="Toshchakov S."/>
            <person name="Makarova K."/>
            <person name="Gavrilov S."/>
            <person name="Korzhenkov A."/>
            <person name="La Cono V."/>
            <person name="Arcadi E."/>
            <person name="Nechitaylo T."/>
            <person name="Ferrer M."/>
            <person name="Kublanov I."/>
            <person name="Wolf Y."/>
            <person name="Yakimov M."/>
            <person name="Golyshin P."/>
            <person name="Slesarev A."/>
            <person name="Kozyavkin S."/>
        </authorList>
    </citation>
    <scope>NUCLEOTIDE SEQUENCE [LARGE SCALE GENOMIC DNA]</scope>
    <source>
        <strain evidence="4 5">Mia14</strain>
    </source>
</reference>
<accession>A0A218NNE0</accession>
<dbReference type="EMBL" id="CP019964">
    <property type="protein sequence ID" value="ASI13973.1"/>
    <property type="molecule type" value="Genomic_DNA"/>
</dbReference>
<dbReference type="PRINTS" id="PR01874">
    <property type="entry name" value="DNAREPAIRADA"/>
</dbReference>
<dbReference type="InterPro" id="IPR027417">
    <property type="entry name" value="P-loop_NTPase"/>
</dbReference>
<evidence type="ECO:0000259" key="3">
    <source>
        <dbReference type="PROSITE" id="PS51146"/>
    </source>
</evidence>
<evidence type="ECO:0000256" key="1">
    <source>
        <dbReference type="ARBA" id="ARBA00022741"/>
    </source>
</evidence>
<dbReference type="InterPro" id="IPR010624">
    <property type="entry name" value="KaiC_dom"/>
</dbReference>
<dbReference type="SUPFAM" id="SSF52540">
    <property type="entry name" value="P-loop containing nucleoside triphosphate hydrolases"/>
    <property type="match status" value="1"/>
</dbReference>
<feature type="domain" description="KaiC" evidence="3">
    <location>
        <begin position="9"/>
        <end position="249"/>
    </location>
</feature>
<sequence length="249" mass="27657">MSEMKDKIIKLKTGIKGLDYMLYGGIPSKNQIMIGGVPGAGKTLMSFEVAYKMAQSGIPSTFISFEEPPESIIRNAKEVFTEFDDIEKLQEQHMLQIGGSSVAMKITEKTDSSSYSFSSIVSDIDDMIIANESKFVVIDSISLLHLMIPDNTNYRIALLSLISKLRSLGVTSIFTVEVSSSERKGILFEPEFFTFDGIIMMYELGEQDKRQLTLEVVKMRGSDHSWFLAPYSITSSGINILTPESQGLS</sequence>
<dbReference type="AlphaFoldDB" id="A0A218NNE0"/>
<dbReference type="PANTHER" id="PTHR43637">
    <property type="entry name" value="UPF0273 PROTEIN TM_0370"/>
    <property type="match status" value="1"/>
</dbReference>
<proteinExistence type="predicted"/>
<dbReference type="PANTHER" id="PTHR43637:SF1">
    <property type="entry name" value="UPF0273 PROTEIN TM_0370"/>
    <property type="match status" value="1"/>
</dbReference>
<keyword evidence="1" id="KW-0547">Nucleotide-binding</keyword>
<keyword evidence="5" id="KW-1185">Reference proteome</keyword>
<dbReference type="Pfam" id="PF06745">
    <property type="entry name" value="ATPase"/>
    <property type="match status" value="1"/>
</dbReference>